<organism evidence="1 2">
    <name type="scientific">Septoria linicola</name>
    <dbReference type="NCBI Taxonomy" id="215465"/>
    <lineage>
        <taxon>Eukaryota</taxon>
        <taxon>Fungi</taxon>
        <taxon>Dikarya</taxon>
        <taxon>Ascomycota</taxon>
        <taxon>Pezizomycotina</taxon>
        <taxon>Dothideomycetes</taxon>
        <taxon>Dothideomycetidae</taxon>
        <taxon>Mycosphaerellales</taxon>
        <taxon>Mycosphaerellaceae</taxon>
        <taxon>Septoria</taxon>
    </lineage>
</organism>
<dbReference type="Proteomes" id="UP001056384">
    <property type="component" value="Chromosome 4"/>
</dbReference>
<proteinExistence type="predicted"/>
<name>A0A9Q9AT59_9PEZI</name>
<dbReference type="AlphaFoldDB" id="A0A9Q9AT59"/>
<evidence type="ECO:0000313" key="2">
    <source>
        <dbReference type="Proteomes" id="UP001056384"/>
    </source>
</evidence>
<reference evidence="1" key="1">
    <citation type="submission" date="2022-06" db="EMBL/GenBank/DDBJ databases">
        <title>Complete genome sequences of two strains of the flax pathogen Septoria linicola.</title>
        <authorList>
            <person name="Lapalu N."/>
            <person name="Simon A."/>
            <person name="Demenou B."/>
            <person name="Paumier D."/>
            <person name="Guillot M.-P."/>
            <person name="Gout L."/>
            <person name="Valade R."/>
        </authorList>
    </citation>
    <scope>NUCLEOTIDE SEQUENCE</scope>
    <source>
        <strain evidence="1">SE15195</strain>
    </source>
</reference>
<keyword evidence="2" id="KW-1185">Reference proteome</keyword>
<protein>
    <submittedName>
        <fullName evidence="1">Uncharacterized protein</fullName>
    </submittedName>
</protein>
<dbReference type="EMBL" id="CP099421">
    <property type="protein sequence ID" value="USW52090.1"/>
    <property type="molecule type" value="Genomic_DNA"/>
</dbReference>
<accession>A0A9Q9AT59</accession>
<evidence type="ECO:0000313" key="1">
    <source>
        <dbReference type="EMBL" id="USW52090.1"/>
    </source>
</evidence>
<gene>
    <name evidence="1" type="ORF">Slin15195_G054090</name>
</gene>
<sequence length="115" mass="12922">MEGITQRLLANISKEALAPIRYVELFCFTDDRWHPIKSCWIVDIVKGEVTKGYHEHDGIEVIPTYNDDAVAANLRAVASLVAEEGTGLEGRYLDNVKVALMEYSPPKGKYASHDW</sequence>